<evidence type="ECO:0000256" key="1">
    <source>
        <dbReference type="SAM" id="MobiDB-lite"/>
    </source>
</evidence>
<dbReference type="PROSITE" id="PS51257">
    <property type="entry name" value="PROKAR_LIPOPROTEIN"/>
    <property type="match status" value="1"/>
</dbReference>
<feature type="region of interest" description="Disordered" evidence="1">
    <location>
        <begin position="19"/>
        <end position="39"/>
    </location>
</feature>
<feature type="region of interest" description="Disordered" evidence="1">
    <location>
        <begin position="121"/>
        <end position="141"/>
    </location>
</feature>
<evidence type="ECO:0000313" key="2">
    <source>
        <dbReference type="EMBL" id="SDK19446.1"/>
    </source>
</evidence>
<dbReference type="AlphaFoldDB" id="A0A1G8ZWF0"/>
<reference evidence="2 3" key="1">
    <citation type="submission" date="2016-10" db="EMBL/GenBank/DDBJ databases">
        <authorList>
            <person name="de Groot N.N."/>
        </authorList>
    </citation>
    <scope>NUCLEOTIDE SEQUENCE [LARGE SCALE GENOMIC DNA]</scope>
    <source>
        <strain evidence="2 3">DSM 25186</strain>
    </source>
</reference>
<evidence type="ECO:0000313" key="3">
    <source>
        <dbReference type="Proteomes" id="UP000198510"/>
    </source>
</evidence>
<accession>A0A1G8ZWF0</accession>
<gene>
    <name evidence="2" type="ORF">SAMN05421823_102110</name>
</gene>
<proteinExistence type="predicted"/>
<feature type="region of interest" description="Disordered" evidence="1">
    <location>
        <begin position="79"/>
        <end position="107"/>
    </location>
</feature>
<dbReference type="OrthoDB" id="1524950at2"/>
<organism evidence="2 3">
    <name type="scientific">Catalinimonas alkaloidigena</name>
    <dbReference type="NCBI Taxonomy" id="1075417"/>
    <lineage>
        <taxon>Bacteria</taxon>
        <taxon>Pseudomonadati</taxon>
        <taxon>Bacteroidota</taxon>
        <taxon>Cytophagia</taxon>
        <taxon>Cytophagales</taxon>
        <taxon>Catalimonadaceae</taxon>
        <taxon>Catalinimonas</taxon>
    </lineage>
</organism>
<keyword evidence="3" id="KW-1185">Reference proteome</keyword>
<evidence type="ECO:0008006" key="4">
    <source>
        <dbReference type="Google" id="ProtNLM"/>
    </source>
</evidence>
<dbReference type="Proteomes" id="UP000198510">
    <property type="component" value="Unassembled WGS sequence"/>
</dbReference>
<sequence>MRTILFSLLVGLSVACASREASDEGTDTTRQAATVAREPRPERLVDSLQIEGMMEPVRLHLYTAPEDFPLGFSTYLPEDMSAEPVSSDEGDALRLTSNPSGEADGPQAGLTFFVFPERTSEAEATQRAQEVATGGGETSPDTLPTDLPWMRAFYLHTAPGGAHTRSVRLGTYQGRYFYFMEEYPSEMSEGFGPRVRLVLREWRWQDTGNSL</sequence>
<dbReference type="RefSeq" id="WP_143017099.1">
    <property type="nucleotide sequence ID" value="NZ_FNFO01000002.1"/>
</dbReference>
<protein>
    <recommendedName>
        <fullName evidence="4">Lipoprotein</fullName>
    </recommendedName>
</protein>
<dbReference type="EMBL" id="FNFO01000002">
    <property type="protein sequence ID" value="SDK19446.1"/>
    <property type="molecule type" value="Genomic_DNA"/>
</dbReference>
<name>A0A1G8ZWF0_9BACT</name>